<feature type="chain" id="PRO_5038619428" description="Sugar ABC transporter substrate-binding protein" evidence="2">
    <location>
        <begin position="26"/>
        <end position="438"/>
    </location>
</feature>
<evidence type="ECO:0000256" key="2">
    <source>
        <dbReference type="SAM" id="SignalP"/>
    </source>
</evidence>
<protein>
    <recommendedName>
        <fullName evidence="5">Sugar ABC transporter substrate-binding protein</fullName>
    </recommendedName>
</protein>
<proteinExistence type="inferred from homology"/>
<dbReference type="PANTHER" id="PTHR43649:SF31">
    <property type="entry name" value="SN-GLYCEROL-3-PHOSPHATE-BINDING PERIPLASMIC PROTEIN UGPB"/>
    <property type="match status" value="1"/>
</dbReference>
<evidence type="ECO:0000256" key="1">
    <source>
        <dbReference type="ARBA" id="ARBA00008520"/>
    </source>
</evidence>
<keyword evidence="4" id="KW-1185">Reference proteome</keyword>
<dbReference type="AlphaFoldDB" id="A0A329MNX4"/>
<keyword evidence="2" id="KW-0732">Signal</keyword>
<sequence length="438" mass="47857">MSQTNFARKKPIAVFIVLLALLVSACSNSGTTGNGSSSSPEGSAKGKKAVSLTYAAWYQPYADWITERAVAYQKLHPELDFKVTTNVFPWANYWEKLLAQAAGKDLPDIFDMNGPNFADYVTKGQLSSLTPYITSNNYNEADFVTSIQDLYKYKNEPYGISAAMDGNGIFYNKKIFDDNKIPYPDDTWDTNKFREVAKQLTKPGSVWGTAVSLDVLSAQNWLLSNGGKIYNDDKTASLLESKENIDTLQWLQDLVFVDKSAPDKTAAPDGNLVNLFIAGKIAMLPTGSSLVGTLKSSDATIDWDVAPWPKGSQGIKVVTHGPARVVAANSKHKDVAADFVLFLGQKDSLVEFSKSNISSRKDLQSNFIQFNPDKNLKALIDSTALATIYPATTNFSLWNNEATKQGDLLLLNQTKPADALKAVSVKLTEALKATNSGK</sequence>
<comment type="caution">
    <text evidence="3">The sequence shown here is derived from an EMBL/GenBank/DDBJ whole genome shotgun (WGS) entry which is preliminary data.</text>
</comment>
<accession>A0A329MNX4</accession>
<organism evidence="3 4">
    <name type="scientific">Paenibacillus contaminans</name>
    <dbReference type="NCBI Taxonomy" id="450362"/>
    <lineage>
        <taxon>Bacteria</taxon>
        <taxon>Bacillati</taxon>
        <taxon>Bacillota</taxon>
        <taxon>Bacilli</taxon>
        <taxon>Bacillales</taxon>
        <taxon>Paenibacillaceae</taxon>
        <taxon>Paenibacillus</taxon>
    </lineage>
</organism>
<feature type="signal peptide" evidence="2">
    <location>
        <begin position="1"/>
        <end position="25"/>
    </location>
</feature>
<evidence type="ECO:0000313" key="3">
    <source>
        <dbReference type="EMBL" id="RAV21240.1"/>
    </source>
</evidence>
<gene>
    <name evidence="3" type="ORF">DQG23_11295</name>
</gene>
<dbReference type="EMBL" id="QMFB01000005">
    <property type="protein sequence ID" value="RAV21240.1"/>
    <property type="molecule type" value="Genomic_DNA"/>
</dbReference>
<comment type="similarity">
    <text evidence="1">Belongs to the bacterial solute-binding protein 1 family.</text>
</comment>
<dbReference type="OrthoDB" id="9782846at2"/>
<dbReference type="SUPFAM" id="SSF53850">
    <property type="entry name" value="Periplasmic binding protein-like II"/>
    <property type="match status" value="1"/>
</dbReference>
<dbReference type="Gene3D" id="3.40.190.10">
    <property type="entry name" value="Periplasmic binding protein-like II"/>
    <property type="match status" value="1"/>
</dbReference>
<name>A0A329MNX4_9BACL</name>
<dbReference type="InterPro" id="IPR050490">
    <property type="entry name" value="Bact_solute-bd_prot1"/>
</dbReference>
<reference evidence="3 4" key="1">
    <citation type="journal article" date="2009" name="Int. J. Syst. Evol. Microbiol.">
        <title>Paenibacillus contaminans sp. nov., isolated from a contaminated laboratory plate.</title>
        <authorList>
            <person name="Chou J.H."/>
            <person name="Lee J.H."/>
            <person name="Lin M.C."/>
            <person name="Chang P.S."/>
            <person name="Arun A.B."/>
            <person name="Young C.C."/>
            <person name="Chen W.M."/>
        </authorList>
    </citation>
    <scope>NUCLEOTIDE SEQUENCE [LARGE SCALE GENOMIC DNA]</scope>
    <source>
        <strain evidence="3 4">CKOBP-6</strain>
    </source>
</reference>
<dbReference type="Proteomes" id="UP000250369">
    <property type="component" value="Unassembled WGS sequence"/>
</dbReference>
<evidence type="ECO:0008006" key="5">
    <source>
        <dbReference type="Google" id="ProtNLM"/>
    </source>
</evidence>
<evidence type="ECO:0000313" key="4">
    <source>
        <dbReference type="Proteomes" id="UP000250369"/>
    </source>
</evidence>
<dbReference type="RefSeq" id="WP_113030943.1">
    <property type="nucleotide sequence ID" value="NZ_QMFB01000005.1"/>
</dbReference>
<dbReference type="CDD" id="cd13585">
    <property type="entry name" value="PBP2_TMBP_like"/>
    <property type="match status" value="1"/>
</dbReference>
<dbReference type="PANTHER" id="PTHR43649">
    <property type="entry name" value="ARABINOSE-BINDING PROTEIN-RELATED"/>
    <property type="match status" value="1"/>
</dbReference>